<reference evidence="1" key="1">
    <citation type="submission" date="2021-06" db="EMBL/GenBank/DDBJ databases">
        <authorList>
            <person name="Kallberg Y."/>
            <person name="Tangrot J."/>
            <person name="Rosling A."/>
        </authorList>
    </citation>
    <scope>NUCLEOTIDE SEQUENCE</scope>
    <source>
        <strain evidence="1">MA461A</strain>
    </source>
</reference>
<protein>
    <submittedName>
        <fullName evidence="1">3584_t:CDS:1</fullName>
    </submittedName>
</protein>
<accession>A0ACA9L089</accession>
<keyword evidence="2" id="KW-1185">Reference proteome</keyword>
<evidence type="ECO:0000313" key="2">
    <source>
        <dbReference type="Proteomes" id="UP000789920"/>
    </source>
</evidence>
<comment type="caution">
    <text evidence="1">The sequence shown here is derived from an EMBL/GenBank/DDBJ whole genome shotgun (WGS) entry which is preliminary data.</text>
</comment>
<organism evidence="1 2">
    <name type="scientific">Racocetra persica</name>
    <dbReference type="NCBI Taxonomy" id="160502"/>
    <lineage>
        <taxon>Eukaryota</taxon>
        <taxon>Fungi</taxon>
        <taxon>Fungi incertae sedis</taxon>
        <taxon>Mucoromycota</taxon>
        <taxon>Glomeromycotina</taxon>
        <taxon>Glomeromycetes</taxon>
        <taxon>Diversisporales</taxon>
        <taxon>Gigasporaceae</taxon>
        <taxon>Racocetra</taxon>
    </lineage>
</organism>
<name>A0ACA9L089_9GLOM</name>
<proteinExistence type="predicted"/>
<dbReference type="Proteomes" id="UP000789920">
    <property type="component" value="Unassembled WGS sequence"/>
</dbReference>
<dbReference type="EMBL" id="CAJVQC010001987">
    <property type="protein sequence ID" value="CAG8503807.1"/>
    <property type="molecule type" value="Genomic_DNA"/>
</dbReference>
<gene>
    <name evidence="1" type="ORF">RPERSI_LOCUS1944</name>
</gene>
<evidence type="ECO:0000313" key="1">
    <source>
        <dbReference type="EMBL" id="CAG8503807.1"/>
    </source>
</evidence>
<sequence>MDYMHEIVVQSEDNILQPGFICTSGNSSSGIQTSLSTAITIDVYFIPIFLTLDTISIVISYIGDNTFNGFVSSLITKKEKNSDRYLVQQQIINNKFILDFYKETGLEFHYEDESVLEVWKKAKILAKYDRIALFGHLHSSVIQERSIKSIVMCSSQHWLSIEKLDAVFDRHIKSRKLNISSILEWHSLFFNWLKEGHSIIRLDKALQSVYLPTYQLQNKNIPRKHTQLYGPGDAPINVPKKIVKKMSDVREKEFELFFADKSNVTMGSYQVDKATIASHIKYRENLGELCQIYSQYGFKVFEDLIAIIRKSTFNTSQQFKKILKMRI</sequence>